<dbReference type="STRING" id="1168035.SAMN05444280_15313"/>
<sequence>MNNKIRGTVPLNQKELSYINGGSILLGLFISAVIDAIDNPDEFTASMGEGANAVHSLQKK</sequence>
<organism evidence="2 3">
    <name type="scientific">Tangfeifania diversioriginum</name>
    <dbReference type="NCBI Taxonomy" id="1168035"/>
    <lineage>
        <taxon>Bacteria</taxon>
        <taxon>Pseudomonadati</taxon>
        <taxon>Bacteroidota</taxon>
        <taxon>Bacteroidia</taxon>
        <taxon>Marinilabiliales</taxon>
        <taxon>Prolixibacteraceae</taxon>
        <taxon>Tangfeifania</taxon>
    </lineage>
</organism>
<dbReference type="AlphaFoldDB" id="A0A1M6P7E0"/>
<keyword evidence="1" id="KW-0812">Transmembrane</keyword>
<gene>
    <name evidence="2" type="ORF">SAMN05444280_15313</name>
</gene>
<dbReference type="Proteomes" id="UP000184050">
    <property type="component" value="Unassembled WGS sequence"/>
</dbReference>
<dbReference type="RefSeq" id="WP_073173918.1">
    <property type="nucleotide sequence ID" value="NZ_FQZE01000053.1"/>
</dbReference>
<proteinExistence type="predicted"/>
<feature type="transmembrane region" description="Helical" evidence="1">
    <location>
        <begin position="16"/>
        <end position="37"/>
    </location>
</feature>
<keyword evidence="1" id="KW-0472">Membrane</keyword>
<reference evidence="2 3" key="1">
    <citation type="submission" date="2016-11" db="EMBL/GenBank/DDBJ databases">
        <authorList>
            <person name="Jaros S."/>
            <person name="Januszkiewicz K."/>
            <person name="Wedrychowicz H."/>
        </authorList>
    </citation>
    <scope>NUCLEOTIDE SEQUENCE [LARGE SCALE GENOMIC DNA]</scope>
    <source>
        <strain evidence="2 3">DSM 27063</strain>
    </source>
</reference>
<protein>
    <submittedName>
        <fullName evidence="2">Uncharacterized protein</fullName>
    </submittedName>
</protein>
<accession>A0A1M6P7E0</accession>
<name>A0A1M6P7E0_9BACT</name>
<evidence type="ECO:0000256" key="1">
    <source>
        <dbReference type="SAM" id="Phobius"/>
    </source>
</evidence>
<evidence type="ECO:0000313" key="3">
    <source>
        <dbReference type="Proteomes" id="UP000184050"/>
    </source>
</evidence>
<dbReference type="EMBL" id="FQZE01000053">
    <property type="protein sequence ID" value="SHK03839.1"/>
    <property type="molecule type" value="Genomic_DNA"/>
</dbReference>
<evidence type="ECO:0000313" key="2">
    <source>
        <dbReference type="EMBL" id="SHK03839.1"/>
    </source>
</evidence>
<keyword evidence="1" id="KW-1133">Transmembrane helix</keyword>
<keyword evidence="3" id="KW-1185">Reference proteome</keyword>